<evidence type="ECO:0000256" key="3">
    <source>
        <dbReference type="ARBA" id="ARBA00023027"/>
    </source>
</evidence>
<dbReference type="InterPro" id="IPR020904">
    <property type="entry name" value="Sc_DH/Rdtase_CS"/>
</dbReference>
<dbReference type="InterPro" id="IPR036291">
    <property type="entry name" value="NAD(P)-bd_dom_sf"/>
</dbReference>
<sequence>MSPLAGKVAVITGAARGQGRAEAVRLAADGADIIAIDICDQILSVPYPLATPEDLAETVRLVTDTGARIVARQADVRDQQALAEAVRAGVAELGRLDIVVANAGIAPMKAGADGWRDVIDVNLTGVHNTVEVTAPTLIEQGEGGSIVLTSSVAGLVGVGSADPGAVGYVAAKHGIVGLMRVYANLLAPHNIRVNSVHPCGVDTPMVNNQATREWLAEIAAAGAQDMGNALPVGVIQPEDVANAVAWLVSDQARYVTGVTLPVDAGAVVKR</sequence>
<dbReference type="FunFam" id="3.40.50.720:FF:000084">
    <property type="entry name" value="Short-chain dehydrogenase reductase"/>
    <property type="match status" value="1"/>
</dbReference>
<dbReference type="Proteomes" id="UP000006265">
    <property type="component" value="Unassembled WGS sequence"/>
</dbReference>
<name>K5BFP1_MYCHD</name>
<comment type="similarity">
    <text evidence="1">Belongs to the short-chain dehydrogenases/reductases (SDR) family.</text>
</comment>
<dbReference type="PANTHER" id="PTHR24321">
    <property type="entry name" value="DEHYDROGENASES, SHORT CHAIN"/>
    <property type="match status" value="1"/>
</dbReference>
<dbReference type="InterPro" id="IPR023985">
    <property type="entry name" value="SDR_subfam_1"/>
</dbReference>
<protein>
    <submittedName>
        <fullName evidence="4">Putative short-chain type dehydrogenase/reductase</fullName>
    </submittedName>
</protein>
<evidence type="ECO:0000313" key="5">
    <source>
        <dbReference type="Proteomes" id="UP000006265"/>
    </source>
</evidence>
<dbReference type="SUPFAM" id="SSF51735">
    <property type="entry name" value="NAD(P)-binding Rossmann-fold domains"/>
    <property type="match status" value="1"/>
</dbReference>
<dbReference type="Pfam" id="PF13561">
    <property type="entry name" value="adh_short_C2"/>
    <property type="match status" value="1"/>
</dbReference>
<dbReference type="STRING" id="1122247.GCA_000379865_04805"/>
<dbReference type="NCBIfam" id="TIGR03971">
    <property type="entry name" value="SDR_subfam_1"/>
    <property type="match status" value="1"/>
</dbReference>
<dbReference type="EMBL" id="AMRA01000046">
    <property type="protein sequence ID" value="EKF24082.1"/>
    <property type="molecule type" value="Genomic_DNA"/>
</dbReference>
<dbReference type="OrthoDB" id="5173603at2"/>
<dbReference type="PRINTS" id="PR00081">
    <property type="entry name" value="GDHRDH"/>
</dbReference>
<organism evidence="4 5">
    <name type="scientific">Mycolicibacterium hassiacum (strain DSM 44199 / CIP 105218 / JCM 12690 / 3849)</name>
    <name type="common">Mycobacterium hassiacum</name>
    <dbReference type="NCBI Taxonomy" id="1122247"/>
    <lineage>
        <taxon>Bacteria</taxon>
        <taxon>Bacillati</taxon>
        <taxon>Actinomycetota</taxon>
        <taxon>Actinomycetes</taxon>
        <taxon>Mycobacteriales</taxon>
        <taxon>Mycobacteriaceae</taxon>
        <taxon>Mycolicibacterium</taxon>
    </lineage>
</organism>
<dbReference type="GO" id="GO:0016491">
    <property type="term" value="F:oxidoreductase activity"/>
    <property type="evidence" value="ECO:0007669"/>
    <property type="project" value="UniProtKB-KW"/>
</dbReference>
<gene>
    <name evidence="4" type="ORF">C731_1842</name>
</gene>
<dbReference type="eggNOG" id="COG1028">
    <property type="taxonomic scope" value="Bacteria"/>
</dbReference>
<dbReference type="PRINTS" id="PR00080">
    <property type="entry name" value="SDRFAMILY"/>
</dbReference>
<evidence type="ECO:0000256" key="2">
    <source>
        <dbReference type="ARBA" id="ARBA00023002"/>
    </source>
</evidence>
<dbReference type="PROSITE" id="PS00061">
    <property type="entry name" value="ADH_SHORT"/>
    <property type="match status" value="1"/>
</dbReference>
<proteinExistence type="inferred from homology"/>
<evidence type="ECO:0000256" key="1">
    <source>
        <dbReference type="ARBA" id="ARBA00006484"/>
    </source>
</evidence>
<dbReference type="InterPro" id="IPR002347">
    <property type="entry name" value="SDR_fam"/>
</dbReference>
<dbReference type="AlphaFoldDB" id="K5BFP1"/>
<comment type="caution">
    <text evidence="4">The sequence shown here is derived from an EMBL/GenBank/DDBJ whole genome shotgun (WGS) entry which is preliminary data.</text>
</comment>
<reference evidence="4 5" key="1">
    <citation type="journal article" date="2012" name="J. Bacteriol.">
        <title>Genome sequence of Mycobacterium hassiacum DSM 44199, a rare source of heat-stable mycobacterial proteins.</title>
        <authorList>
            <person name="Tiago I."/>
            <person name="Maranha A."/>
            <person name="Mendes V."/>
            <person name="Alarico S."/>
            <person name="Moynihan P.J."/>
            <person name="Clarke A.J."/>
            <person name="Macedo-Ribeiro S."/>
            <person name="Pereira P.J."/>
            <person name="Empadinhas N."/>
        </authorList>
    </citation>
    <scope>NUCLEOTIDE SEQUENCE [LARGE SCALE GENOMIC DNA]</scope>
    <source>
        <strain evidence="5">DSM 44199 / CIP 105218 / JCM 12690 / 3849</strain>
    </source>
</reference>
<dbReference type="PATRIC" id="fig|1122247.3.peg.1772"/>
<keyword evidence="3" id="KW-0520">NAD</keyword>
<keyword evidence="5" id="KW-1185">Reference proteome</keyword>
<dbReference type="NCBIfam" id="NF009467">
    <property type="entry name" value="PRK12826.1-3"/>
    <property type="match status" value="1"/>
</dbReference>
<dbReference type="RefSeq" id="WP_005626786.1">
    <property type="nucleotide sequence ID" value="NZ_AMRA01000046.1"/>
</dbReference>
<evidence type="ECO:0000313" key="4">
    <source>
        <dbReference type="EMBL" id="EKF24082.1"/>
    </source>
</evidence>
<dbReference type="PANTHER" id="PTHR24321:SF8">
    <property type="entry name" value="ESTRADIOL 17-BETA-DEHYDROGENASE 8-RELATED"/>
    <property type="match status" value="1"/>
</dbReference>
<keyword evidence="2" id="KW-0560">Oxidoreductase</keyword>
<accession>K5BFP1</accession>
<dbReference type="CDD" id="cd05233">
    <property type="entry name" value="SDR_c"/>
    <property type="match status" value="1"/>
</dbReference>
<dbReference type="Gene3D" id="3.40.50.720">
    <property type="entry name" value="NAD(P)-binding Rossmann-like Domain"/>
    <property type="match status" value="1"/>
</dbReference>